<comment type="caution">
    <text evidence="9">The sequence shown here is derived from an EMBL/GenBank/DDBJ whole genome shotgun (WGS) entry which is preliminary data.</text>
</comment>
<dbReference type="EMBL" id="LDJX01000001">
    <property type="protein sequence ID" value="KPM33754.1"/>
    <property type="molecule type" value="Genomic_DNA"/>
</dbReference>
<dbReference type="PANTHER" id="PTHR30472">
    <property type="entry name" value="FERRIC ENTEROBACTIN TRANSPORT SYSTEM PERMEASE PROTEIN"/>
    <property type="match status" value="1"/>
</dbReference>
<accession>A0A0P7AY31</accession>
<keyword evidence="3" id="KW-0813">Transport</keyword>
<evidence type="ECO:0000256" key="5">
    <source>
        <dbReference type="ARBA" id="ARBA00022692"/>
    </source>
</evidence>
<dbReference type="InterPro" id="IPR000522">
    <property type="entry name" value="ABC_transptr_permease_BtuC"/>
</dbReference>
<sequence length="344" mass="36355">MSTSKTAYGFEFGLLILVLLSSFLLSVSLGSVSIPFSDTIKILVGGTVENTSWRYILMDYRLPKAFTAILVGGGLAVSGLVMQTLFRNPLAGPFVLGISSGASLGAAMLLMGSALFTRYIFMETANDISMSVAASLGSFLVLSIVVTMANKVRDTMTLLIIGLMFGSITAALVSVLAYFSDAAQLQRFIFWSFGSVGSLSWSQVGVLACTVAAGLVCAVLAIKSLNALLMGELYAKSLGVPLKKFKTLIIVATGLLAGGITAFAGPIAFVGLAVPHLTRQLITTMDHRILIPAVFLYGAILMLLCDTVSQLPNSAKVLPINAITSLIGAPVVIWLLVRKRKLLF</sequence>
<dbReference type="STRING" id="1300341.I595_660"/>
<evidence type="ECO:0000256" key="1">
    <source>
        <dbReference type="ARBA" id="ARBA00004651"/>
    </source>
</evidence>
<dbReference type="PANTHER" id="PTHR30472:SF41">
    <property type="entry name" value="TRANSPORT SYSTEM PERMEASE PROTEIN"/>
    <property type="match status" value="1"/>
</dbReference>
<feature type="transmembrane region" description="Helical" evidence="8">
    <location>
        <begin position="289"/>
        <end position="305"/>
    </location>
</feature>
<dbReference type="OrthoDB" id="9811721at2"/>
<feature type="transmembrane region" description="Helical" evidence="8">
    <location>
        <begin position="247"/>
        <end position="269"/>
    </location>
</feature>
<comment type="subcellular location">
    <subcellularLocation>
        <location evidence="1">Cell membrane</location>
        <topology evidence="1">Multi-pass membrane protein</topology>
    </subcellularLocation>
</comment>
<reference evidence="9 10" key="1">
    <citation type="submission" date="2015-09" db="EMBL/GenBank/DDBJ databases">
        <title>Genome sequence of the marine flavobacterium Croceitalea dokdonensis DOKDO 023 that contains proton- and sodium-pumping rhodopsins.</title>
        <authorList>
            <person name="Kwon S.-K."/>
            <person name="Lee H.K."/>
            <person name="Kwak M.-J."/>
            <person name="Kim J.F."/>
        </authorList>
    </citation>
    <scope>NUCLEOTIDE SEQUENCE [LARGE SCALE GENOMIC DNA]</scope>
    <source>
        <strain evidence="9 10">DOKDO 023</strain>
    </source>
</reference>
<dbReference type="GO" id="GO:0022857">
    <property type="term" value="F:transmembrane transporter activity"/>
    <property type="evidence" value="ECO:0007669"/>
    <property type="project" value="InterPro"/>
</dbReference>
<keyword evidence="4" id="KW-1003">Cell membrane</keyword>
<evidence type="ECO:0000256" key="8">
    <source>
        <dbReference type="SAM" id="Phobius"/>
    </source>
</evidence>
<dbReference type="RefSeq" id="WP_054557890.1">
    <property type="nucleotide sequence ID" value="NZ_LDJX01000001.1"/>
</dbReference>
<dbReference type="Gene3D" id="1.10.3470.10">
    <property type="entry name" value="ABC transporter involved in vitamin B12 uptake, BtuC"/>
    <property type="match status" value="1"/>
</dbReference>
<keyword evidence="10" id="KW-1185">Reference proteome</keyword>
<dbReference type="GO" id="GO:0033214">
    <property type="term" value="P:siderophore-iron import into cell"/>
    <property type="evidence" value="ECO:0007669"/>
    <property type="project" value="TreeGrafter"/>
</dbReference>
<evidence type="ECO:0000313" key="9">
    <source>
        <dbReference type="EMBL" id="KPM33754.1"/>
    </source>
</evidence>
<dbReference type="InterPro" id="IPR037294">
    <property type="entry name" value="ABC_BtuC-like"/>
</dbReference>
<name>A0A0P7AY31_9FLAO</name>
<evidence type="ECO:0000313" key="10">
    <source>
        <dbReference type="Proteomes" id="UP000050280"/>
    </source>
</evidence>
<keyword evidence="7 8" id="KW-0472">Membrane</keyword>
<dbReference type="FunFam" id="1.10.3470.10:FF:000001">
    <property type="entry name" value="Vitamin B12 ABC transporter permease BtuC"/>
    <property type="match status" value="1"/>
</dbReference>
<evidence type="ECO:0000256" key="2">
    <source>
        <dbReference type="ARBA" id="ARBA00007935"/>
    </source>
</evidence>
<protein>
    <submittedName>
        <fullName evidence="9">Vitamin B12 ABC transporter, permease component BtuC</fullName>
    </submittedName>
</protein>
<dbReference type="Proteomes" id="UP000050280">
    <property type="component" value="Unassembled WGS sequence"/>
</dbReference>
<feature type="transmembrane region" description="Helical" evidence="8">
    <location>
        <begin position="94"/>
        <end position="116"/>
    </location>
</feature>
<dbReference type="Pfam" id="PF01032">
    <property type="entry name" value="FecCD"/>
    <property type="match status" value="1"/>
</dbReference>
<dbReference type="AlphaFoldDB" id="A0A0P7AY31"/>
<dbReference type="GO" id="GO:0005886">
    <property type="term" value="C:plasma membrane"/>
    <property type="evidence" value="ECO:0007669"/>
    <property type="project" value="UniProtKB-SubCell"/>
</dbReference>
<keyword evidence="5 8" id="KW-0812">Transmembrane</keyword>
<feature type="transmembrane region" description="Helical" evidence="8">
    <location>
        <begin position="65"/>
        <end position="82"/>
    </location>
</feature>
<proteinExistence type="inferred from homology"/>
<dbReference type="SUPFAM" id="SSF81345">
    <property type="entry name" value="ABC transporter involved in vitamin B12 uptake, BtuC"/>
    <property type="match status" value="1"/>
</dbReference>
<evidence type="ECO:0000256" key="6">
    <source>
        <dbReference type="ARBA" id="ARBA00022989"/>
    </source>
</evidence>
<evidence type="ECO:0000256" key="4">
    <source>
        <dbReference type="ARBA" id="ARBA00022475"/>
    </source>
</evidence>
<feature type="transmembrane region" description="Helical" evidence="8">
    <location>
        <begin position="128"/>
        <end position="146"/>
    </location>
</feature>
<dbReference type="PATRIC" id="fig|1300341.3.peg.652"/>
<comment type="similarity">
    <text evidence="2">Belongs to the binding-protein-dependent transport system permease family. FecCD subfamily.</text>
</comment>
<gene>
    <name evidence="9" type="ORF">I595_660</name>
</gene>
<feature type="transmembrane region" description="Helical" evidence="8">
    <location>
        <begin position="158"/>
        <end position="179"/>
    </location>
</feature>
<feature type="transmembrane region" description="Helical" evidence="8">
    <location>
        <begin position="317"/>
        <end position="337"/>
    </location>
</feature>
<organism evidence="9 10">
    <name type="scientific">Croceitalea dokdonensis DOKDO 023</name>
    <dbReference type="NCBI Taxonomy" id="1300341"/>
    <lineage>
        <taxon>Bacteria</taxon>
        <taxon>Pseudomonadati</taxon>
        <taxon>Bacteroidota</taxon>
        <taxon>Flavobacteriia</taxon>
        <taxon>Flavobacteriales</taxon>
        <taxon>Flavobacteriaceae</taxon>
        <taxon>Croceitalea</taxon>
    </lineage>
</organism>
<evidence type="ECO:0000256" key="3">
    <source>
        <dbReference type="ARBA" id="ARBA00022448"/>
    </source>
</evidence>
<evidence type="ECO:0000256" key="7">
    <source>
        <dbReference type="ARBA" id="ARBA00023136"/>
    </source>
</evidence>
<dbReference type="CDD" id="cd06550">
    <property type="entry name" value="TM_ABC_iron-siderophores_like"/>
    <property type="match status" value="1"/>
</dbReference>
<keyword evidence="6 8" id="KW-1133">Transmembrane helix</keyword>
<feature type="transmembrane region" description="Helical" evidence="8">
    <location>
        <begin position="199"/>
        <end position="226"/>
    </location>
</feature>